<evidence type="ECO:0000313" key="3">
    <source>
        <dbReference type="Proteomes" id="UP001374584"/>
    </source>
</evidence>
<evidence type="ECO:0000313" key="2">
    <source>
        <dbReference type="EMBL" id="KAK7346302.1"/>
    </source>
</evidence>
<dbReference type="EMBL" id="JAYMYR010000008">
    <property type="protein sequence ID" value="KAK7346302.1"/>
    <property type="molecule type" value="Genomic_DNA"/>
</dbReference>
<protein>
    <recommendedName>
        <fullName evidence="1">KIB1-4 beta-propeller domain-containing protein</fullName>
    </recommendedName>
</protein>
<proteinExistence type="predicted"/>
<gene>
    <name evidence="2" type="ORF">VNO80_20818</name>
</gene>
<feature type="domain" description="KIB1-4 beta-propeller" evidence="1">
    <location>
        <begin position="157"/>
        <end position="409"/>
    </location>
</feature>
<accession>A0AAN9M1Y1</accession>
<sequence length="438" mass="50036">MRDSDEELHVHEIRNPAKVFSVISASFHRTFVLWIQTLSINPSAEIKAQTKLNSPSANSTNKLVFGFEAMDDTVDWSELPIDLWPKIGKSLENHMDVVRFRSVCESCRSSIPLSLPNSPSFPMQIPQPMNQFKDTFLSQATVFVIEPSLGASNLEPLAPSSKGWLIKVEESKNQSLTLLSPISDRKTLYPHGTSSPMLWNLLDYRVIELCKSYTIHRRLSASVSKVVFFPNSPWIEVEDSVACCIFLEGKLGFMKHGDEKWSLVDDKNFFYDDVIVFKSQFYVTDKWGTISWVDTSSLKLVQFSPPLCGFGNKKHLVESCGSLYVVDRFYERKPPRRRNYVADRDAAVDYFKVYKLDEEWGTWVDVKNLGDRAFVLGKSCSFSVSAKDITGYQENCIYFTDIFDVRAYNLEDRSIVTIDFDPCIDKSMCSHSSWLRIG</sequence>
<dbReference type="PANTHER" id="PTHR47123">
    <property type="entry name" value="F-BOX PROTEIN SKIP23"/>
    <property type="match status" value="1"/>
</dbReference>
<dbReference type="InterPro" id="IPR051304">
    <property type="entry name" value="SCF_F-box_domain"/>
</dbReference>
<evidence type="ECO:0000259" key="1">
    <source>
        <dbReference type="Pfam" id="PF03478"/>
    </source>
</evidence>
<name>A0AAN9M1Y1_PHACN</name>
<reference evidence="2 3" key="1">
    <citation type="submission" date="2024-01" db="EMBL/GenBank/DDBJ databases">
        <title>The genomes of 5 underutilized Papilionoideae crops provide insights into root nodulation and disease resistanc.</title>
        <authorList>
            <person name="Jiang F."/>
        </authorList>
    </citation>
    <scope>NUCLEOTIDE SEQUENCE [LARGE SCALE GENOMIC DNA]</scope>
    <source>
        <strain evidence="2">JINMINGXINNONG_FW02</strain>
        <tissue evidence="2">Leaves</tissue>
    </source>
</reference>
<dbReference type="PANTHER" id="PTHR47123:SF28">
    <property type="entry name" value="F-BOX DOMAIN-CONTAINING PROTEIN"/>
    <property type="match status" value="1"/>
</dbReference>
<dbReference type="AlphaFoldDB" id="A0AAN9M1Y1"/>
<keyword evidence="3" id="KW-1185">Reference proteome</keyword>
<comment type="caution">
    <text evidence="2">The sequence shown here is derived from an EMBL/GenBank/DDBJ whole genome shotgun (WGS) entry which is preliminary data.</text>
</comment>
<dbReference type="Pfam" id="PF03478">
    <property type="entry name" value="Beta-prop_KIB1-4"/>
    <property type="match status" value="1"/>
</dbReference>
<dbReference type="InterPro" id="IPR005174">
    <property type="entry name" value="KIB1-4_b-propeller"/>
</dbReference>
<organism evidence="2 3">
    <name type="scientific">Phaseolus coccineus</name>
    <name type="common">Scarlet runner bean</name>
    <name type="synonym">Phaseolus multiflorus</name>
    <dbReference type="NCBI Taxonomy" id="3886"/>
    <lineage>
        <taxon>Eukaryota</taxon>
        <taxon>Viridiplantae</taxon>
        <taxon>Streptophyta</taxon>
        <taxon>Embryophyta</taxon>
        <taxon>Tracheophyta</taxon>
        <taxon>Spermatophyta</taxon>
        <taxon>Magnoliopsida</taxon>
        <taxon>eudicotyledons</taxon>
        <taxon>Gunneridae</taxon>
        <taxon>Pentapetalae</taxon>
        <taxon>rosids</taxon>
        <taxon>fabids</taxon>
        <taxon>Fabales</taxon>
        <taxon>Fabaceae</taxon>
        <taxon>Papilionoideae</taxon>
        <taxon>50 kb inversion clade</taxon>
        <taxon>NPAAA clade</taxon>
        <taxon>indigoferoid/millettioid clade</taxon>
        <taxon>Phaseoleae</taxon>
        <taxon>Phaseolus</taxon>
    </lineage>
</organism>
<dbReference type="Proteomes" id="UP001374584">
    <property type="component" value="Unassembled WGS sequence"/>
</dbReference>